<accession>A0A4V2F252</accession>
<dbReference type="GO" id="GO:0045893">
    <property type="term" value="P:positive regulation of DNA-templated transcription"/>
    <property type="evidence" value="ECO:0007669"/>
    <property type="project" value="TreeGrafter"/>
</dbReference>
<dbReference type="EMBL" id="SGXA01000001">
    <property type="protein sequence ID" value="RZS76067.1"/>
    <property type="molecule type" value="Genomic_DNA"/>
</dbReference>
<dbReference type="InterPro" id="IPR030392">
    <property type="entry name" value="S74_ICA"/>
</dbReference>
<dbReference type="GO" id="GO:0016540">
    <property type="term" value="P:protein autoprocessing"/>
    <property type="evidence" value="ECO:0007669"/>
    <property type="project" value="TreeGrafter"/>
</dbReference>
<evidence type="ECO:0000256" key="1">
    <source>
        <dbReference type="SAM" id="Coils"/>
    </source>
</evidence>
<evidence type="ECO:0000313" key="5">
    <source>
        <dbReference type="Proteomes" id="UP000293874"/>
    </source>
</evidence>
<dbReference type="Proteomes" id="UP000293874">
    <property type="component" value="Unassembled WGS sequence"/>
</dbReference>
<feature type="coiled-coil region" evidence="1">
    <location>
        <begin position="927"/>
        <end position="965"/>
    </location>
</feature>
<sequence length="965" mass="99743">MRPQTLYPLLFSILLPAGLIAQNVGVGTTTPNATLEVKATNPATPANTDGIIFPRIDAFPAINPTILQHGMLVYLTTAAGGNQPGFYYWNNNSTSWVSLAGAAIGTTWNIGGNAGTSAGAHFIGTTDDIDIFFKRNGVLSGRLGWSNTSFGNGTLLNPITGAENTGIGANALASTRNGSNNVAVGYNALYSNYDGYGNTAIGHRTLYSNTNGGANVAIGSYALINNTTGSGNMAIGTNAMQLNSGGSYNVAMGYHALRYNQQGNNNTAIGFEALSNSMNTSENSAFGYRSLFSNRTGVSNTALGTRSLASVTAGHENTAVGLEALTSNVTGGQNTAMGVRSLMASTVPGNTAVGFESMLSNTTGLYNVANGMWALAANTTGGSGTAVGYRALASNVDGNSNSAFGVNALVVNTTGGFNTAIGAGALAANSTAWNNVAIGSDALAANTTARYNTATGSNSLKANTTGASNTAVGYNTLLTNTTGWNNVAIGADALRLNTIGFGNAAIGGSTMLSNTTGYNNAAIGFALNANTTGNNNTAIGNEALSLNTTGSGNHAIGERALANNTTGINNTAMGNRAGQILFTGSNNTAIGYNAQVPNGNASNQVSIANVIYAINTDISGAGNVGIGTGSPATKLDVAGTTKTTNFQMATGAVNNYVLRTDASGNASWAAINWLEADPKVGSMSPNQISKWNGSVLVNSSITDNGWVGIGTTSPGAQLHITGGSTAGAPSQQRSYFHVNTSNIVQDVSSSGGIVLRADGWVWSNGGGYLATSDARIKNIISITDNQADLAILEKIQVTDYTYKDEISQGSGRQKKVIAQQIKEIYPVAVSQGRGTIPTILELARSVKNIDGSTVITTSKPHGFITGDEVKLILDKSGERTYVITVNGPDSFTIPAIVTENIFVYGKKVNDLLNVDYDALTTLNISATQQLIREIENLKAENLKLRTELREQMADLLKRLEQLKKQ</sequence>
<feature type="domain" description="Peptidase S74" evidence="3">
    <location>
        <begin position="772"/>
        <end position="941"/>
    </location>
</feature>
<dbReference type="InterPro" id="IPR011049">
    <property type="entry name" value="Serralysin-like_metalloprot_C"/>
</dbReference>
<evidence type="ECO:0000256" key="2">
    <source>
        <dbReference type="SAM" id="SignalP"/>
    </source>
</evidence>
<evidence type="ECO:0000259" key="3">
    <source>
        <dbReference type="PROSITE" id="PS51688"/>
    </source>
</evidence>
<dbReference type="GO" id="GO:0043565">
    <property type="term" value="F:sequence-specific DNA binding"/>
    <property type="evidence" value="ECO:0007669"/>
    <property type="project" value="TreeGrafter"/>
</dbReference>
<protein>
    <submittedName>
        <fullName evidence="4">Endosialidase-like protein</fullName>
    </submittedName>
</protein>
<name>A0A4V2F252_9BACT</name>
<keyword evidence="1" id="KW-0175">Coiled coil</keyword>
<feature type="signal peptide" evidence="2">
    <location>
        <begin position="1"/>
        <end position="21"/>
    </location>
</feature>
<dbReference type="PANTHER" id="PTHR13029:SF18">
    <property type="entry name" value="MYELIN REGULATORY FACTOR HOMOLOG 1"/>
    <property type="match status" value="1"/>
</dbReference>
<dbReference type="Pfam" id="PF13884">
    <property type="entry name" value="Peptidase_S74"/>
    <property type="match status" value="1"/>
</dbReference>
<comment type="caution">
    <text evidence="4">The sequence shown here is derived from an EMBL/GenBank/DDBJ whole genome shotgun (WGS) entry which is preliminary data.</text>
</comment>
<dbReference type="Gene3D" id="2.150.10.10">
    <property type="entry name" value="Serralysin-like metalloprotease, C-terminal"/>
    <property type="match status" value="2"/>
</dbReference>
<gene>
    <name evidence="4" type="ORF">EV199_1944</name>
</gene>
<evidence type="ECO:0000313" key="4">
    <source>
        <dbReference type="EMBL" id="RZS76067.1"/>
    </source>
</evidence>
<organism evidence="4 5">
    <name type="scientific">Pseudobacter ginsenosidimutans</name>
    <dbReference type="NCBI Taxonomy" id="661488"/>
    <lineage>
        <taxon>Bacteria</taxon>
        <taxon>Pseudomonadati</taxon>
        <taxon>Bacteroidota</taxon>
        <taxon>Chitinophagia</taxon>
        <taxon>Chitinophagales</taxon>
        <taxon>Chitinophagaceae</taxon>
        <taxon>Pseudobacter</taxon>
    </lineage>
</organism>
<dbReference type="InterPro" id="IPR051577">
    <property type="entry name" value="MRF-like"/>
</dbReference>
<reference evidence="4 5" key="1">
    <citation type="submission" date="2019-02" db="EMBL/GenBank/DDBJ databases">
        <title>Genomic Encyclopedia of Type Strains, Phase IV (KMG-IV): sequencing the most valuable type-strain genomes for metagenomic binning, comparative biology and taxonomic classification.</title>
        <authorList>
            <person name="Goeker M."/>
        </authorList>
    </citation>
    <scope>NUCLEOTIDE SEQUENCE [LARGE SCALE GENOMIC DNA]</scope>
    <source>
        <strain evidence="4 5">DSM 18116</strain>
    </source>
</reference>
<dbReference type="GO" id="GO:0003700">
    <property type="term" value="F:DNA-binding transcription factor activity"/>
    <property type="evidence" value="ECO:0007669"/>
    <property type="project" value="TreeGrafter"/>
</dbReference>
<dbReference type="PANTHER" id="PTHR13029">
    <property type="match status" value="1"/>
</dbReference>
<proteinExistence type="predicted"/>
<dbReference type="RefSeq" id="WP_158644088.1">
    <property type="nucleotide sequence ID" value="NZ_CP042431.1"/>
</dbReference>
<dbReference type="AlphaFoldDB" id="A0A4V2F252"/>
<keyword evidence="5" id="KW-1185">Reference proteome</keyword>
<feature type="chain" id="PRO_5020477766" evidence="2">
    <location>
        <begin position="22"/>
        <end position="965"/>
    </location>
</feature>
<dbReference type="OrthoDB" id="679352at2"/>
<keyword evidence="2" id="KW-0732">Signal</keyword>
<dbReference type="PROSITE" id="PS51688">
    <property type="entry name" value="ICA"/>
    <property type="match status" value="1"/>
</dbReference>